<evidence type="ECO:0000256" key="4">
    <source>
        <dbReference type="ARBA" id="ARBA00023002"/>
    </source>
</evidence>
<sequence length="195" mass="22135">MLSSRSLFKAFTVSNSHLKGILKYSIIAMEGKEWKNASSVYDFTVKTIKGEEVSLEKYKGHPMIIVNVASQCGLTATNYKELAELYEKYKDTKGLRILGFPCNQFANEEPGSSEDIVCFAISHNAKFDLFEKVNVNGDEAHPLWKYLKHKQGGMLGDGIKWNFTKFVIDKNGQPVERFAPTTSPHKLVETLEKYW</sequence>
<evidence type="ECO:0000256" key="6">
    <source>
        <dbReference type="RuleBase" id="RU000499"/>
    </source>
</evidence>
<dbReference type="InterPro" id="IPR036249">
    <property type="entry name" value="Thioredoxin-like_sf"/>
</dbReference>
<dbReference type="InterPro" id="IPR000889">
    <property type="entry name" value="Glutathione_peroxidase"/>
</dbReference>
<evidence type="ECO:0000259" key="7">
    <source>
        <dbReference type="PROSITE" id="PS51352"/>
    </source>
</evidence>
<dbReference type="EMBL" id="GEBQ01002832">
    <property type="protein sequence ID" value="JAT37145.1"/>
    <property type="molecule type" value="Transcribed_RNA"/>
</dbReference>
<evidence type="ECO:0000256" key="2">
    <source>
        <dbReference type="ARBA" id="ARBA00022559"/>
    </source>
</evidence>
<evidence type="ECO:0000313" key="8">
    <source>
        <dbReference type="EMBL" id="JAT37145.1"/>
    </source>
</evidence>
<dbReference type="SUPFAM" id="SSF52833">
    <property type="entry name" value="Thioredoxin-like"/>
    <property type="match status" value="1"/>
</dbReference>
<organism evidence="8">
    <name type="scientific">Graphocephala atropunctata</name>
    <dbReference type="NCBI Taxonomy" id="36148"/>
    <lineage>
        <taxon>Eukaryota</taxon>
        <taxon>Metazoa</taxon>
        <taxon>Ecdysozoa</taxon>
        <taxon>Arthropoda</taxon>
        <taxon>Hexapoda</taxon>
        <taxon>Insecta</taxon>
        <taxon>Pterygota</taxon>
        <taxon>Neoptera</taxon>
        <taxon>Paraneoptera</taxon>
        <taxon>Hemiptera</taxon>
        <taxon>Auchenorrhyncha</taxon>
        <taxon>Membracoidea</taxon>
        <taxon>Cicadellidae</taxon>
        <taxon>Cicadellinae</taxon>
        <taxon>Cicadellini</taxon>
        <taxon>Graphocephala</taxon>
    </lineage>
</organism>
<keyword evidence="2 6" id="KW-0575">Peroxidase</keyword>
<dbReference type="PROSITE" id="PS00763">
    <property type="entry name" value="GLUTATHIONE_PEROXID_2"/>
    <property type="match status" value="1"/>
</dbReference>
<dbReference type="InterPro" id="IPR029760">
    <property type="entry name" value="GPX_CS"/>
</dbReference>
<dbReference type="InterPro" id="IPR029759">
    <property type="entry name" value="GPX_AS"/>
</dbReference>
<evidence type="ECO:0000256" key="1">
    <source>
        <dbReference type="ARBA" id="ARBA00006926"/>
    </source>
</evidence>
<dbReference type="CDD" id="cd00340">
    <property type="entry name" value="GSH_Peroxidase"/>
    <property type="match status" value="1"/>
</dbReference>
<dbReference type="FunFam" id="3.40.30.10:FF:000025">
    <property type="entry name" value="Glutathione peroxidase"/>
    <property type="match status" value="1"/>
</dbReference>
<dbReference type="PROSITE" id="PS00460">
    <property type="entry name" value="GLUTATHIONE_PEROXID_1"/>
    <property type="match status" value="1"/>
</dbReference>
<evidence type="ECO:0000256" key="5">
    <source>
        <dbReference type="PIRSR" id="PIRSR000303-1"/>
    </source>
</evidence>
<proteinExistence type="inferred from homology"/>
<protein>
    <recommendedName>
        <fullName evidence="6">Glutathione peroxidase</fullName>
    </recommendedName>
</protein>
<dbReference type="GO" id="GO:0006979">
    <property type="term" value="P:response to oxidative stress"/>
    <property type="evidence" value="ECO:0007669"/>
    <property type="project" value="InterPro"/>
</dbReference>
<dbReference type="PRINTS" id="PR01011">
    <property type="entry name" value="GLUTPROXDASE"/>
</dbReference>
<keyword evidence="3" id="KW-0712">Selenocysteine</keyword>
<dbReference type="PANTHER" id="PTHR11592">
    <property type="entry name" value="GLUTATHIONE PEROXIDASE"/>
    <property type="match status" value="1"/>
</dbReference>
<dbReference type="GO" id="GO:0004601">
    <property type="term" value="F:peroxidase activity"/>
    <property type="evidence" value="ECO:0007669"/>
    <property type="project" value="UniProtKB-KW"/>
</dbReference>
<dbReference type="Pfam" id="PF00255">
    <property type="entry name" value="GSHPx"/>
    <property type="match status" value="1"/>
</dbReference>
<dbReference type="Gene3D" id="3.40.30.10">
    <property type="entry name" value="Glutaredoxin"/>
    <property type="match status" value="1"/>
</dbReference>
<accession>A0A1B6MMQ3</accession>
<name>A0A1B6MMQ3_9HEMI</name>
<keyword evidence="4 6" id="KW-0560">Oxidoreductase</keyword>
<dbReference type="InterPro" id="IPR013766">
    <property type="entry name" value="Thioredoxin_domain"/>
</dbReference>
<gene>
    <name evidence="8" type="ORF">g.4786</name>
</gene>
<evidence type="ECO:0000256" key="3">
    <source>
        <dbReference type="ARBA" id="ARBA00022933"/>
    </source>
</evidence>
<dbReference type="PROSITE" id="PS51352">
    <property type="entry name" value="THIOREDOXIN_2"/>
    <property type="match status" value="1"/>
</dbReference>
<dbReference type="PROSITE" id="PS51355">
    <property type="entry name" value="GLUTATHIONE_PEROXID_3"/>
    <property type="match status" value="1"/>
</dbReference>
<feature type="domain" description="Thioredoxin" evidence="7">
    <location>
        <begin position="34"/>
        <end position="195"/>
    </location>
</feature>
<dbReference type="PIRSF" id="PIRSF000303">
    <property type="entry name" value="Glutathion_perox"/>
    <property type="match status" value="1"/>
</dbReference>
<comment type="similarity">
    <text evidence="1 6">Belongs to the glutathione peroxidase family.</text>
</comment>
<feature type="active site" evidence="5">
    <location>
        <position position="72"/>
    </location>
</feature>
<dbReference type="PANTHER" id="PTHR11592:SF134">
    <property type="entry name" value="PHOSPHOLIPID HYDROPEROXIDE GLUTATHIONE PEROXIDASE"/>
    <property type="match status" value="1"/>
</dbReference>
<reference evidence="8" key="1">
    <citation type="submission" date="2015-11" db="EMBL/GenBank/DDBJ databases">
        <title>De novo transcriptome assembly of four potential Pierce s Disease insect vectors from Arizona vineyards.</title>
        <authorList>
            <person name="Tassone E.E."/>
        </authorList>
    </citation>
    <scope>NUCLEOTIDE SEQUENCE</scope>
</reference>
<dbReference type="AlphaFoldDB" id="A0A1B6MMQ3"/>